<proteinExistence type="predicted"/>
<organism evidence="1 2">
    <name type="scientific">Larkinella bovis</name>
    <dbReference type="NCBI Taxonomy" id="683041"/>
    <lineage>
        <taxon>Bacteria</taxon>
        <taxon>Pseudomonadati</taxon>
        <taxon>Bacteroidota</taxon>
        <taxon>Cytophagia</taxon>
        <taxon>Cytophagales</taxon>
        <taxon>Spirosomataceae</taxon>
        <taxon>Larkinella</taxon>
    </lineage>
</organism>
<dbReference type="PROSITE" id="PS51257">
    <property type="entry name" value="PROKAR_LIPOPROTEIN"/>
    <property type="match status" value="1"/>
</dbReference>
<sequence length="285" mass="32492">MQLRLRSLLGFGFVLLFGSCSLKDHIVPQSSSCEVREINYELDYYKIPNGQTVNIGDIVTGLFTTFPVMDIITINGSNYAVGGPEYSTHYTYGPDGRVKRSHTSGRSLSNGIFIHEYSYAPNKVTDVYKQWMKTFPDTLVTTQVYNLNSDGVAIRDNITYTNGYVTEERFESYTHTYTLQNGNTIKRVWTAKPGGGFDGLPPRTTDYEFDVTAPNPIPTLFPYLGKPNQNKMIKEYDRDGNARLDYQYIFDAEGHLNYVIRILIRSNEPDRYLITGYKQDCPTSY</sequence>
<comment type="caution">
    <text evidence="1">The sequence shown here is derived from an EMBL/GenBank/DDBJ whole genome shotgun (WGS) entry which is preliminary data.</text>
</comment>
<keyword evidence="2" id="KW-1185">Reference proteome</keyword>
<gene>
    <name evidence="1" type="ORF">ACFPMF_01010</name>
</gene>
<dbReference type="EMBL" id="JBHSMA010000001">
    <property type="protein sequence ID" value="MFC5407868.1"/>
    <property type="molecule type" value="Genomic_DNA"/>
</dbReference>
<name>A0ABW0I5R2_9BACT</name>
<evidence type="ECO:0000313" key="1">
    <source>
        <dbReference type="EMBL" id="MFC5407868.1"/>
    </source>
</evidence>
<dbReference type="Proteomes" id="UP001596106">
    <property type="component" value="Unassembled WGS sequence"/>
</dbReference>
<evidence type="ECO:0000313" key="2">
    <source>
        <dbReference type="Proteomes" id="UP001596106"/>
    </source>
</evidence>
<protein>
    <recommendedName>
        <fullName evidence="3">DUF4595 domain-containing protein</fullName>
    </recommendedName>
</protein>
<accession>A0ABW0I5R2</accession>
<dbReference type="RefSeq" id="WP_379840557.1">
    <property type="nucleotide sequence ID" value="NZ_JBHSMA010000001.1"/>
</dbReference>
<reference evidence="2" key="1">
    <citation type="journal article" date="2019" name="Int. J. Syst. Evol. Microbiol.">
        <title>The Global Catalogue of Microorganisms (GCM) 10K type strain sequencing project: providing services to taxonomists for standard genome sequencing and annotation.</title>
        <authorList>
            <consortium name="The Broad Institute Genomics Platform"/>
            <consortium name="The Broad Institute Genome Sequencing Center for Infectious Disease"/>
            <person name="Wu L."/>
            <person name="Ma J."/>
        </authorList>
    </citation>
    <scope>NUCLEOTIDE SEQUENCE [LARGE SCALE GENOMIC DNA]</scope>
    <source>
        <strain evidence="2">CCUG 55250</strain>
    </source>
</reference>
<evidence type="ECO:0008006" key="3">
    <source>
        <dbReference type="Google" id="ProtNLM"/>
    </source>
</evidence>